<dbReference type="InterPro" id="IPR000160">
    <property type="entry name" value="GGDEF_dom"/>
</dbReference>
<dbReference type="PROSITE" id="PS50112">
    <property type="entry name" value="PAS"/>
    <property type="match status" value="2"/>
</dbReference>
<dbReference type="SMART" id="SM00091">
    <property type="entry name" value="PAS"/>
    <property type="match status" value="2"/>
</dbReference>
<dbReference type="InterPro" id="IPR035919">
    <property type="entry name" value="EAL_sf"/>
</dbReference>
<comment type="caution">
    <text evidence="4">The sequence shown here is derived from an EMBL/GenBank/DDBJ whole genome shotgun (WGS) entry which is preliminary data.</text>
</comment>
<dbReference type="Pfam" id="PF00563">
    <property type="entry name" value="EAL"/>
    <property type="match status" value="1"/>
</dbReference>
<dbReference type="EMBL" id="JACBYW010000009">
    <property type="protein sequence ID" value="NYH80778.1"/>
    <property type="molecule type" value="Genomic_DNA"/>
</dbReference>
<dbReference type="Proteomes" id="UP000548304">
    <property type="component" value="Unassembled WGS sequence"/>
</dbReference>
<feature type="domain" description="PAS" evidence="1">
    <location>
        <begin position="145"/>
        <end position="200"/>
    </location>
</feature>
<keyword evidence="5" id="KW-1185">Reference proteome</keyword>
<gene>
    <name evidence="4" type="ORF">FHR84_004146</name>
</gene>
<dbReference type="SUPFAM" id="SSF55073">
    <property type="entry name" value="Nucleotide cyclase"/>
    <property type="match status" value="1"/>
</dbReference>
<dbReference type="AlphaFoldDB" id="A0A852Z2L3"/>
<dbReference type="Pfam" id="PF00990">
    <property type="entry name" value="GGDEF"/>
    <property type="match status" value="1"/>
</dbReference>
<dbReference type="NCBIfam" id="TIGR00229">
    <property type="entry name" value="sensory_box"/>
    <property type="match status" value="2"/>
</dbReference>
<sequence length="704" mass="76765">MDQQESETFDGPAEAPAVRADAAKVLAAEDMREYAIFSLDASGHVASWNAGAARMKGYSSAEVIGRHFSLFYSEEAITSGYPQWELEQAEAHGFFIDRGWRVRKDGSRFWAHVVITAQRSPAGKLDGFIKITRDESEAGARQQRSMRRFTDLFELAPVGIALFDQAGHLLDANGALAELLGYQLRDFFEMAEHDFLHPSDEGGVLFPSPNSPGGENVGGPVPHRVLARSDGQPVLCQLRSAASVSDDGSRSWLLVFHDVTAQVSHTEALRYQATHDATTGLLNRRGSEELLSTLLSRNTAEKVAVLFCDLNNFKRVNDSLGHTAGDELLAEVAEHLTSELPPECTPARFYGDEFVVFCSDVDSFGGLEDFTREVGELFRMDVRLHGRVVHVSASVGSTAVVHPETTLTELMRSAEAAMFQARIRGQGQTNIALGRVVPSQAGIDQLAMEQQLREAIDNDRLGVHYQPILTNDGSVALAEALLRWNHPEHGPLTPDVVLTVAERGGLLAELDRCVLRTALRESAGWRRPDGRQVSVAVNLAGLRPGQPGFAEEISAAIGDAGTSPENLVLEMVETVIAELEAQPLQAMRELVDTGVRFAMDDFGSGYSSLARLRDLPTQIIKLDRKFVSGLGTEITDLGIARAVTELTRTMGLTCIAEGVENATQHHLLRAIGVDAYQGYLFSAPLPAERFREYLDTSPTPNPAL</sequence>
<proteinExistence type="predicted"/>
<dbReference type="RefSeq" id="WP_179537093.1">
    <property type="nucleotide sequence ID" value="NZ_JACBYW010000009.1"/>
</dbReference>
<dbReference type="SUPFAM" id="SSF141868">
    <property type="entry name" value="EAL domain-like"/>
    <property type="match status" value="1"/>
</dbReference>
<feature type="domain" description="EAL" evidence="2">
    <location>
        <begin position="445"/>
        <end position="698"/>
    </location>
</feature>
<dbReference type="CDD" id="cd01949">
    <property type="entry name" value="GGDEF"/>
    <property type="match status" value="1"/>
</dbReference>
<dbReference type="CDD" id="cd01948">
    <property type="entry name" value="EAL"/>
    <property type="match status" value="1"/>
</dbReference>
<dbReference type="Pfam" id="PF13426">
    <property type="entry name" value="PAS_9"/>
    <property type="match status" value="1"/>
</dbReference>
<dbReference type="PANTHER" id="PTHR44757">
    <property type="entry name" value="DIGUANYLATE CYCLASE DGCP"/>
    <property type="match status" value="1"/>
</dbReference>
<dbReference type="PANTHER" id="PTHR44757:SF2">
    <property type="entry name" value="BIOFILM ARCHITECTURE MAINTENANCE PROTEIN MBAA"/>
    <property type="match status" value="1"/>
</dbReference>
<dbReference type="PROSITE" id="PS50883">
    <property type="entry name" value="EAL"/>
    <property type="match status" value="1"/>
</dbReference>
<dbReference type="PROSITE" id="PS50887">
    <property type="entry name" value="GGDEF"/>
    <property type="match status" value="1"/>
</dbReference>
<reference evidence="4 5" key="1">
    <citation type="submission" date="2020-07" db="EMBL/GenBank/DDBJ databases">
        <title>Genomic Encyclopedia of Type Strains, Phase III (KMG-III): the genomes of soil and plant-associated and newly described type strains.</title>
        <authorList>
            <person name="Whitman W."/>
        </authorList>
    </citation>
    <scope>NUCLEOTIDE SEQUENCE [LARGE SCALE GENOMIC DNA]</scope>
    <source>
        <strain evidence="4 5">CECT 8576</strain>
    </source>
</reference>
<dbReference type="SMART" id="SM00052">
    <property type="entry name" value="EAL"/>
    <property type="match status" value="1"/>
</dbReference>
<dbReference type="SMART" id="SM00267">
    <property type="entry name" value="GGDEF"/>
    <property type="match status" value="1"/>
</dbReference>
<organism evidence="4 5">
    <name type="scientific">Actinopolyspora biskrensis</name>
    <dbReference type="NCBI Taxonomy" id="1470178"/>
    <lineage>
        <taxon>Bacteria</taxon>
        <taxon>Bacillati</taxon>
        <taxon>Actinomycetota</taxon>
        <taxon>Actinomycetes</taxon>
        <taxon>Actinopolysporales</taxon>
        <taxon>Actinopolysporaceae</taxon>
        <taxon>Actinopolyspora</taxon>
    </lineage>
</organism>
<dbReference type="Pfam" id="PF13188">
    <property type="entry name" value="PAS_8"/>
    <property type="match status" value="1"/>
</dbReference>
<dbReference type="InterPro" id="IPR000014">
    <property type="entry name" value="PAS"/>
</dbReference>
<evidence type="ECO:0000313" key="5">
    <source>
        <dbReference type="Proteomes" id="UP000548304"/>
    </source>
</evidence>
<dbReference type="CDD" id="cd00130">
    <property type="entry name" value="PAS"/>
    <property type="match status" value="2"/>
</dbReference>
<feature type="domain" description="PAS" evidence="1">
    <location>
        <begin position="36"/>
        <end position="75"/>
    </location>
</feature>
<dbReference type="InterPro" id="IPR043128">
    <property type="entry name" value="Rev_trsase/Diguanyl_cyclase"/>
</dbReference>
<dbReference type="InterPro" id="IPR001633">
    <property type="entry name" value="EAL_dom"/>
</dbReference>
<feature type="domain" description="GGDEF" evidence="3">
    <location>
        <begin position="301"/>
        <end position="436"/>
    </location>
</feature>
<evidence type="ECO:0000313" key="4">
    <source>
        <dbReference type="EMBL" id="NYH80778.1"/>
    </source>
</evidence>
<accession>A0A852Z2L3</accession>
<dbReference type="Gene3D" id="3.30.450.20">
    <property type="entry name" value="PAS domain"/>
    <property type="match status" value="2"/>
</dbReference>
<dbReference type="InterPro" id="IPR052155">
    <property type="entry name" value="Biofilm_reg_signaling"/>
</dbReference>
<evidence type="ECO:0000259" key="1">
    <source>
        <dbReference type="PROSITE" id="PS50112"/>
    </source>
</evidence>
<dbReference type="NCBIfam" id="TIGR00254">
    <property type="entry name" value="GGDEF"/>
    <property type="match status" value="1"/>
</dbReference>
<name>A0A852Z2L3_9ACTN</name>
<evidence type="ECO:0000259" key="2">
    <source>
        <dbReference type="PROSITE" id="PS50883"/>
    </source>
</evidence>
<dbReference type="InterPro" id="IPR029787">
    <property type="entry name" value="Nucleotide_cyclase"/>
</dbReference>
<protein>
    <submittedName>
        <fullName evidence="4">Diguanylate cyclase (GGDEF)-like protein/PAS domain S-box-containing protein</fullName>
    </submittedName>
</protein>
<evidence type="ECO:0000259" key="3">
    <source>
        <dbReference type="PROSITE" id="PS50887"/>
    </source>
</evidence>
<dbReference type="InterPro" id="IPR035965">
    <property type="entry name" value="PAS-like_dom_sf"/>
</dbReference>
<dbReference type="Gene3D" id="3.20.20.450">
    <property type="entry name" value="EAL domain"/>
    <property type="match status" value="1"/>
</dbReference>
<dbReference type="Gene3D" id="3.30.70.270">
    <property type="match status" value="1"/>
</dbReference>
<dbReference type="SUPFAM" id="SSF55785">
    <property type="entry name" value="PYP-like sensor domain (PAS domain)"/>
    <property type="match status" value="2"/>
</dbReference>